<comment type="caution">
    <text evidence="1">The sequence shown here is derived from an EMBL/GenBank/DDBJ whole genome shotgun (WGS) entry which is preliminary data.</text>
</comment>
<dbReference type="EMBL" id="VSWC01000144">
    <property type="protein sequence ID" value="KAA1078073.1"/>
    <property type="molecule type" value="Genomic_DNA"/>
</dbReference>
<evidence type="ECO:0000313" key="1">
    <source>
        <dbReference type="EMBL" id="KAA1078073.1"/>
    </source>
</evidence>
<keyword evidence="2" id="KW-1185">Reference proteome</keyword>
<organism evidence="1 2">
    <name type="scientific">Puccinia graminis f. sp. tritici</name>
    <dbReference type="NCBI Taxonomy" id="56615"/>
    <lineage>
        <taxon>Eukaryota</taxon>
        <taxon>Fungi</taxon>
        <taxon>Dikarya</taxon>
        <taxon>Basidiomycota</taxon>
        <taxon>Pucciniomycotina</taxon>
        <taxon>Pucciniomycetes</taxon>
        <taxon>Pucciniales</taxon>
        <taxon>Pucciniaceae</taxon>
        <taxon>Puccinia</taxon>
    </lineage>
</organism>
<proteinExistence type="predicted"/>
<accession>A0A5B0MP00</accession>
<dbReference type="AlphaFoldDB" id="A0A5B0MP00"/>
<protein>
    <submittedName>
        <fullName evidence="1">Uncharacterized protein</fullName>
    </submittedName>
</protein>
<evidence type="ECO:0000313" key="2">
    <source>
        <dbReference type="Proteomes" id="UP000324748"/>
    </source>
</evidence>
<sequence length="203" mass="22487">MSKKLASTASRAYSSYSSLHHHQASNNAQFGGLLQLNLAIDQLDCLDLQLSGVNRHPHACGVKIQEDQIKNNILVVAIKSDLISLEQPSNRPHRYQGNFHVFLLVRLELSFAKHLLPNISTPPTLLFFPHCSFGKQLFGLVVSALPPSLYSWSDPQLLVPLISDWTDPHPSSRTLSRPAIHSKTPAVHHPDHPPPWSCLVVPG</sequence>
<gene>
    <name evidence="1" type="ORF">PGT21_028081</name>
</gene>
<reference evidence="1 2" key="1">
    <citation type="submission" date="2019-05" db="EMBL/GenBank/DDBJ databases">
        <title>Emergence of the Ug99 lineage of the wheat stem rust pathogen through somatic hybridization.</title>
        <authorList>
            <person name="Li F."/>
            <person name="Upadhyaya N.M."/>
            <person name="Sperschneider J."/>
            <person name="Matny O."/>
            <person name="Nguyen-Phuc H."/>
            <person name="Mago R."/>
            <person name="Raley C."/>
            <person name="Miller M.E."/>
            <person name="Silverstein K.A.T."/>
            <person name="Henningsen E."/>
            <person name="Hirsch C.D."/>
            <person name="Visser B."/>
            <person name="Pretorius Z.A."/>
            <person name="Steffenson B.J."/>
            <person name="Schwessinger B."/>
            <person name="Dodds P.N."/>
            <person name="Figueroa M."/>
        </authorList>
    </citation>
    <scope>NUCLEOTIDE SEQUENCE [LARGE SCALE GENOMIC DNA]</scope>
    <source>
        <strain evidence="1">21-0</strain>
    </source>
</reference>
<name>A0A5B0MP00_PUCGR</name>
<dbReference type="Proteomes" id="UP000324748">
    <property type="component" value="Unassembled WGS sequence"/>
</dbReference>